<dbReference type="EMBL" id="JBHSGU010000009">
    <property type="protein sequence ID" value="MFC4701482.1"/>
    <property type="molecule type" value="Genomic_DNA"/>
</dbReference>
<evidence type="ECO:0000313" key="2">
    <source>
        <dbReference type="Proteomes" id="UP001595897"/>
    </source>
</evidence>
<gene>
    <name evidence="1" type="ORF">ACFO4O_15050</name>
</gene>
<evidence type="ECO:0000313" key="1">
    <source>
        <dbReference type="EMBL" id="MFC4701482.1"/>
    </source>
</evidence>
<organism evidence="1 2">
    <name type="scientific">Glaciecola siphonariae</name>
    <dbReference type="NCBI Taxonomy" id="521012"/>
    <lineage>
        <taxon>Bacteria</taxon>
        <taxon>Pseudomonadati</taxon>
        <taxon>Pseudomonadota</taxon>
        <taxon>Gammaproteobacteria</taxon>
        <taxon>Alteromonadales</taxon>
        <taxon>Alteromonadaceae</taxon>
        <taxon>Glaciecola</taxon>
    </lineage>
</organism>
<name>A0ABV9LYA6_9ALTE</name>
<protein>
    <submittedName>
        <fullName evidence="1">Uncharacterized protein</fullName>
    </submittedName>
</protein>
<dbReference type="Proteomes" id="UP001595897">
    <property type="component" value="Unassembled WGS sequence"/>
</dbReference>
<dbReference type="RefSeq" id="WP_382409989.1">
    <property type="nucleotide sequence ID" value="NZ_JBHSGU010000009.1"/>
</dbReference>
<sequence>MTDFSKKCLTQIFVDRRHKDVHQAWQDHSNKGFHICYEVNLVFSDKSVFIIKPSEVEIEGRYPALGLSVEQEATCNVSTKFEVSELPMTINCASYSDYLGEDADNEITLRFEHKLEIAIRHVFPPMTLGIKVRGVDA</sequence>
<keyword evidence="2" id="KW-1185">Reference proteome</keyword>
<accession>A0ABV9LYA6</accession>
<proteinExistence type="predicted"/>
<comment type="caution">
    <text evidence="1">The sequence shown here is derived from an EMBL/GenBank/DDBJ whole genome shotgun (WGS) entry which is preliminary data.</text>
</comment>
<reference evidence="2" key="1">
    <citation type="journal article" date="2019" name="Int. J. Syst. Evol. Microbiol.">
        <title>The Global Catalogue of Microorganisms (GCM) 10K type strain sequencing project: providing services to taxonomists for standard genome sequencing and annotation.</title>
        <authorList>
            <consortium name="The Broad Institute Genomics Platform"/>
            <consortium name="The Broad Institute Genome Sequencing Center for Infectious Disease"/>
            <person name="Wu L."/>
            <person name="Ma J."/>
        </authorList>
    </citation>
    <scope>NUCLEOTIDE SEQUENCE [LARGE SCALE GENOMIC DNA]</scope>
    <source>
        <strain evidence="2">KACC 12507</strain>
    </source>
</reference>